<keyword evidence="1" id="KW-0732">Signal</keyword>
<keyword evidence="3" id="KW-1185">Reference proteome</keyword>
<dbReference type="Proteomes" id="UP000644507">
    <property type="component" value="Unassembled WGS sequence"/>
</dbReference>
<accession>A0A918THH2</accession>
<proteinExistence type="predicted"/>
<evidence type="ECO:0000313" key="3">
    <source>
        <dbReference type="Proteomes" id="UP000644507"/>
    </source>
</evidence>
<comment type="caution">
    <text evidence="2">The sequence shown here is derived from an EMBL/GenBank/DDBJ whole genome shotgun (WGS) entry which is preliminary data.</text>
</comment>
<dbReference type="AlphaFoldDB" id="A0A918THH2"/>
<evidence type="ECO:0000256" key="1">
    <source>
        <dbReference type="SAM" id="SignalP"/>
    </source>
</evidence>
<reference evidence="2" key="1">
    <citation type="journal article" date="2014" name="Int. J. Syst. Evol. Microbiol.">
        <title>Complete genome sequence of Corynebacterium casei LMG S-19264T (=DSM 44701T), isolated from a smear-ripened cheese.</title>
        <authorList>
            <consortium name="US DOE Joint Genome Institute (JGI-PGF)"/>
            <person name="Walter F."/>
            <person name="Albersmeier A."/>
            <person name="Kalinowski J."/>
            <person name="Ruckert C."/>
        </authorList>
    </citation>
    <scope>NUCLEOTIDE SEQUENCE</scope>
    <source>
        <strain evidence="2">KCTC 12988</strain>
    </source>
</reference>
<gene>
    <name evidence="2" type="ORF">GCM10007100_14180</name>
</gene>
<name>A0A918THH2_9BACT</name>
<dbReference type="PROSITE" id="PS51257">
    <property type="entry name" value="PROKAR_LIPOPROTEIN"/>
    <property type="match status" value="1"/>
</dbReference>
<feature type="chain" id="PRO_5037494246" evidence="1">
    <location>
        <begin position="22"/>
        <end position="187"/>
    </location>
</feature>
<dbReference type="EMBL" id="BMXI01000005">
    <property type="protein sequence ID" value="GHC49392.1"/>
    <property type="molecule type" value="Genomic_DNA"/>
</dbReference>
<organism evidence="2 3">
    <name type="scientific">Roseibacillus persicicus</name>
    <dbReference type="NCBI Taxonomy" id="454148"/>
    <lineage>
        <taxon>Bacteria</taxon>
        <taxon>Pseudomonadati</taxon>
        <taxon>Verrucomicrobiota</taxon>
        <taxon>Verrucomicrobiia</taxon>
        <taxon>Verrucomicrobiales</taxon>
        <taxon>Verrucomicrobiaceae</taxon>
        <taxon>Roseibacillus</taxon>
    </lineage>
</organism>
<dbReference type="RefSeq" id="WP_189568918.1">
    <property type="nucleotide sequence ID" value="NZ_BMXI01000005.1"/>
</dbReference>
<reference evidence="2" key="2">
    <citation type="submission" date="2020-09" db="EMBL/GenBank/DDBJ databases">
        <authorList>
            <person name="Sun Q."/>
            <person name="Kim S."/>
        </authorList>
    </citation>
    <scope>NUCLEOTIDE SEQUENCE</scope>
    <source>
        <strain evidence="2">KCTC 12988</strain>
    </source>
</reference>
<evidence type="ECO:0000313" key="2">
    <source>
        <dbReference type="EMBL" id="GHC49392.1"/>
    </source>
</evidence>
<sequence>MKRLSYPLYSLLGLISFSVSCTPGNNNGPVISGPIGNAHGAVIYRQLEPQLREPAALADDMEAVALKFKTNYANQPQILTEAQRKYDTAKTSLEQARQSLIEDVKTGAKGASPLTTQRFETFENDGNALRAYYSEISNEGRFGSAILVGLGLIDKMLSSWQTYEGAKVQYVESAIEQQLAVKSWSQL</sequence>
<feature type="signal peptide" evidence="1">
    <location>
        <begin position="1"/>
        <end position="21"/>
    </location>
</feature>
<protein>
    <submittedName>
        <fullName evidence="2">Uncharacterized protein</fullName>
    </submittedName>
</protein>